<accession>A0A7G9YDA6</accession>
<reference evidence="2" key="1">
    <citation type="submission" date="2020-06" db="EMBL/GenBank/DDBJ databases">
        <title>Unique genomic features of the anaerobic methanotrophic archaea.</title>
        <authorList>
            <person name="Chadwick G.L."/>
            <person name="Skennerton C.T."/>
            <person name="Laso-Perez R."/>
            <person name="Leu A.O."/>
            <person name="Speth D.R."/>
            <person name="Yu H."/>
            <person name="Morgan-Lang C."/>
            <person name="Hatzenpichler R."/>
            <person name="Goudeau D."/>
            <person name="Malmstrom R."/>
            <person name="Brazelton W.J."/>
            <person name="Woyke T."/>
            <person name="Hallam S.J."/>
            <person name="Tyson G.W."/>
            <person name="Wegener G."/>
            <person name="Boetius A."/>
            <person name="Orphan V."/>
        </authorList>
    </citation>
    <scope>NUCLEOTIDE SEQUENCE</scope>
</reference>
<gene>
    <name evidence="1" type="ORF">ELGAPCHP_00002</name>
    <name evidence="2" type="ORF">IBBCPAGD_00006</name>
</gene>
<proteinExistence type="predicted"/>
<evidence type="ECO:0000313" key="1">
    <source>
        <dbReference type="EMBL" id="QNO45108.1"/>
    </source>
</evidence>
<protein>
    <submittedName>
        <fullName evidence="2">Uncharacterized protein</fullName>
    </submittedName>
</protein>
<organism evidence="2">
    <name type="scientific">Candidatus Methanogaster sp. ANME-2c ERB4</name>
    <dbReference type="NCBI Taxonomy" id="2759911"/>
    <lineage>
        <taxon>Archaea</taxon>
        <taxon>Methanobacteriati</taxon>
        <taxon>Methanobacteriota</taxon>
        <taxon>Stenosarchaea group</taxon>
        <taxon>Methanomicrobia</taxon>
        <taxon>Methanosarcinales</taxon>
        <taxon>ANME-2 cluster</taxon>
        <taxon>Candidatus Methanogasteraceae</taxon>
        <taxon>Candidatus Methanogaster</taxon>
    </lineage>
</organism>
<dbReference type="EMBL" id="MT631074">
    <property type="protein sequence ID" value="QNO45108.1"/>
    <property type="molecule type" value="Genomic_DNA"/>
</dbReference>
<dbReference type="EMBL" id="MT631164">
    <property type="protein sequence ID" value="QNO45990.1"/>
    <property type="molecule type" value="Genomic_DNA"/>
</dbReference>
<evidence type="ECO:0000313" key="2">
    <source>
        <dbReference type="EMBL" id="QNO45990.1"/>
    </source>
</evidence>
<name>A0A7G9YDA6_9EURY</name>
<dbReference type="AlphaFoldDB" id="A0A7G9YDA6"/>
<sequence length="122" mass="13743">MNIPDENIPECGKIKLMRVDEESVIKMRNYVNSSSGVAELLGALIREPTLVLLIDNSDVFGFMEQKDLTYLTTANIVITLFATGHLAYSKSRARLHDLYGVLKRGVVDSAMQTLERILEERK</sequence>